<protein>
    <recommendedName>
        <fullName evidence="1">DUF4283 domain-containing protein</fullName>
    </recommendedName>
</protein>
<comment type="caution">
    <text evidence="2">The sequence shown here is derived from an EMBL/GenBank/DDBJ whole genome shotgun (WGS) entry which is preliminary data.</text>
</comment>
<gene>
    <name evidence="2" type="ORF">Nepgr_001714</name>
</gene>
<dbReference type="PANTHER" id="PTHR31286:SF99">
    <property type="entry name" value="DUF4283 DOMAIN-CONTAINING PROTEIN"/>
    <property type="match status" value="1"/>
</dbReference>
<evidence type="ECO:0000313" key="2">
    <source>
        <dbReference type="EMBL" id="GMG99874.1"/>
    </source>
</evidence>
<organism evidence="2 3">
    <name type="scientific">Nepenthes gracilis</name>
    <name type="common">Slender pitcher plant</name>
    <dbReference type="NCBI Taxonomy" id="150966"/>
    <lineage>
        <taxon>Eukaryota</taxon>
        <taxon>Viridiplantae</taxon>
        <taxon>Streptophyta</taxon>
        <taxon>Embryophyta</taxon>
        <taxon>Tracheophyta</taxon>
        <taxon>Spermatophyta</taxon>
        <taxon>Magnoliopsida</taxon>
        <taxon>eudicotyledons</taxon>
        <taxon>Gunneridae</taxon>
        <taxon>Pentapetalae</taxon>
        <taxon>Caryophyllales</taxon>
        <taxon>Nepenthaceae</taxon>
        <taxon>Nepenthes</taxon>
    </lineage>
</organism>
<dbReference type="InterPro" id="IPR025558">
    <property type="entry name" value="DUF4283"/>
</dbReference>
<dbReference type="InterPro" id="IPR040256">
    <property type="entry name" value="At4g02000-like"/>
</dbReference>
<dbReference type="Proteomes" id="UP001279734">
    <property type="component" value="Unassembled WGS sequence"/>
</dbReference>
<dbReference type="PANTHER" id="PTHR31286">
    <property type="entry name" value="GLYCINE-RICH CELL WALL STRUCTURAL PROTEIN 1.8-LIKE"/>
    <property type="match status" value="1"/>
</dbReference>
<keyword evidence="3" id="KW-1185">Reference proteome</keyword>
<accession>A0AAD3P6I2</accession>
<evidence type="ECO:0000259" key="1">
    <source>
        <dbReference type="Pfam" id="PF14111"/>
    </source>
</evidence>
<reference evidence="2" key="1">
    <citation type="submission" date="2023-05" db="EMBL/GenBank/DDBJ databases">
        <title>Nepenthes gracilis genome sequencing.</title>
        <authorList>
            <person name="Fukushima K."/>
        </authorList>
    </citation>
    <scope>NUCLEOTIDE SEQUENCE</scope>
    <source>
        <strain evidence="2">SING2019-196</strain>
    </source>
</reference>
<sequence length="126" mass="14448">MGSFEVIDLDFKFFPVRFTNPNDYMHLLENGPWMVFQRHLTVNLWIPELRSIEKDVTSVVVCVRIPSLPLQYFRKNLLWDLRRLIGEPICVDTNTSSAGCGGFEKIAVKIDLSKPYLAKCSVDGEP</sequence>
<feature type="domain" description="DUF4283" evidence="1">
    <location>
        <begin position="3"/>
        <end position="48"/>
    </location>
</feature>
<proteinExistence type="predicted"/>
<dbReference type="EMBL" id="BSYO01000001">
    <property type="protein sequence ID" value="GMG99874.1"/>
    <property type="molecule type" value="Genomic_DNA"/>
</dbReference>
<evidence type="ECO:0000313" key="3">
    <source>
        <dbReference type="Proteomes" id="UP001279734"/>
    </source>
</evidence>
<dbReference type="AlphaFoldDB" id="A0AAD3P6I2"/>
<dbReference type="Pfam" id="PF14111">
    <property type="entry name" value="DUF4283"/>
    <property type="match status" value="1"/>
</dbReference>
<name>A0AAD3P6I2_NEPGR</name>